<dbReference type="GO" id="GO:0016567">
    <property type="term" value="P:protein ubiquitination"/>
    <property type="evidence" value="ECO:0007669"/>
    <property type="project" value="UniProtKB-UniRule"/>
</dbReference>
<feature type="domain" description="SKP1 component dimerisation" evidence="6">
    <location>
        <begin position="123"/>
        <end position="170"/>
    </location>
</feature>
<evidence type="ECO:0000256" key="1">
    <source>
        <dbReference type="ARBA" id="ARBA00004906"/>
    </source>
</evidence>
<feature type="region of interest" description="Disordered" evidence="5">
    <location>
        <begin position="1"/>
        <end position="24"/>
    </location>
</feature>
<reference evidence="8" key="2">
    <citation type="journal article" date="2024" name="Plant">
        <title>Genomic evolution and insights into agronomic trait innovations of Sesamum species.</title>
        <authorList>
            <person name="Miao H."/>
            <person name="Wang L."/>
            <person name="Qu L."/>
            <person name="Liu H."/>
            <person name="Sun Y."/>
            <person name="Le M."/>
            <person name="Wang Q."/>
            <person name="Wei S."/>
            <person name="Zheng Y."/>
            <person name="Lin W."/>
            <person name="Duan Y."/>
            <person name="Cao H."/>
            <person name="Xiong S."/>
            <person name="Wang X."/>
            <person name="Wei L."/>
            <person name="Li C."/>
            <person name="Ma Q."/>
            <person name="Ju M."/>
            <person name="Zhao R."/>
            <person name="Li G."/>
            <person name="Mu C."/>
            <person name="Tian Q."/>
            <person name="Mei H."/>
            <person name="Zhang T."/>
            <person name="Gao T."/>
            <person name="Zhang H."/>
        </authorList>
    </citation>
    <scope>NUCLEOTIDE SEQUENCE</scope>
    <source>
        <strain evidence="8">G02</strain>
    </source>
</reference>
<dbReference type="Pfam" id="PF03931">
    <property type="entry name" value="Skp1_POZ"/>
    <property type="match status" value="1"/>
</dbReference>
<dbReference type="Gene3D" id="3.30.710.10">
    <property type="entry name" value="Potassium Channel Kv1.1, Chain A"/>
    <property type="match status" value="1"/>
</dbReference>
<dbReference type="InterPro" id="IPR036296">
    <property type="entry name" value="SKP1-like_dim_sf"/>
</dbReference>
<evidence type="ECO:0000256" key="4">
    <source>
        <dbReference type="PIRNR" id="PIRNR028729"/>
    </source>
</evidence>
<dbReference type="Pfam" id="PF01466">
    <property type="entry name" value="Skp1"/>
    <property type="match status" value="1"/>
</dbReference>
<dbReference type="PIRSF" id="PIRSF028729">
    <property type="entry name" value="E3_ubiquit_lig_SCF_Skp"/>
    <property type="match status" value="1"/>
</dbReference>
<dbReference type="EMBL" id="JACGWJ010000304">
    <property type="protein sequence ID" value="KAL0293485.1"/>
    <property type="molecule type" value="Genomic_DNA"/>
</dbReference>
<evidence type="ECO:0000259" key="6">
    <source>
        <dbReference type="Pfam" id="PF01466"/>
    </source>
</evidence>
<sequence>MATQNEIPVAEPIHNENPEASEKKTRTLILRTSDGQEFEVPESAAVLSVTIKHILEDECELSKIPLPVVDGRTLTRVIGYLTKHTDGGVSEEEKREFDKEFVTGTEMSVLFEVVLAANYLDIKGLLDLVCQEIADRMENKSVKWVRKTFCIENDFTPEEEEEIKREHAWAWQGVEPDDDD</sequence>
<name>A0AAW2JIU2_SESRA</name>
<keyword evidence="3 4" id="KW-0833">Ubl conjugation pathway</keyword>
<dbReference type="GO" id="GO:0006511">
    <property type="term" value="P:ubiquitin-dependent protein catabolic process"/>
    <property type="evidence" value="ECO:0007669"/>
    <property type="project" value="InterPro"/>
</dbReference>
<dbReference type="InterPro" id="IPR016072">
    <property type="entry name" value="Skp1_comp_dimer"/>
</dbReference>
<comment type="pathway">
    <text evidence="1 4">Protein modification; protein ubiquitination.</text>
</comment>
<dbReference type="PANTHER" id="PTHR11165">
    <property type="entry name" value="SKP1"/>
    <property type="match status" value="1"/>
</dbReference>
<gene>
    <name evidence="8" type="ORF">Sradi_6935500</name>
</gene>
<dbReference type="AlphaFoldDB" id="A0AAW2JIU2"/>
<dbReference type="SMART" id="SM00512">
    <property type="entry name" value="Skp1"/>
    <property type="match status" value="1"/>
</dbReference>
<dbReference type="InterPro" id="IPR016073">
    <property type="entry name" value="Skp1_comp_POZ"/>
</dbReference>
<dbReference type="InterPro" id="IPR011333">
    <property type="entry name" value="SKP1/BTB/POZ_sf"/>
</dbReference>
<organism evidence="8">
    <name type="scientific">Sesamum radiatum</name>
    <name type="common">Black benniseed</name>
    <dbReference type="NCBI Taxonomy" id="300843"/>
    <lineage>
        <taxon>Eukaryota</taxon>
        <taxon>Viridiplantae</taxon>
        <taxon>Streptophyta</taxon>
        <taxon>Embryophyta</taxon>
        <taxon>Tracheophyta</taxon>
        <taxon>Spermatophyta</taxon>
        <taxon>Magnoliopsida</taxon>
        <taxon>eudicotyledons</taxon>
        <taxon>Gunneridae</taxon>
        <taxon>Pentapetalae</taxon>
        <taxon>asterids</taxon>
        <taxon>lamiids</taxon>
        <taxon>Lamiales</taxon>
        <taxon>Pedaliaceae</taxon>
        <taxon>Sesamum</taxon>
    </lineage>
</organism>
<comment type="function">
    <text evidence="4">Involved in ubiquitination and subsequent proteasomal degradation of target proteins. Together with CUL1, RBX1 and a F-box protein, it forms a SCF E3 ubiquitin ligase complex. The functional specificity of this complex depends on the type of F-box protein. In the SCF complex, it serves as an adapter that links the F-box protein to CUL1.</text>
</comment>
<feature type="compositionally biased region" description="Basic and acidic residues" evidence="5">
    <location>
        <begin position="13"/>
        <end position="24"/>
    </location>
</feature>
<dbReference type="GO" id="GO:0009867">
    <property type="term" value="P:jasmonic acid mediated signaling pathway"/>
    <property type="evidence" value="ECO:0007669"/>
    <property type="project" value="UniProtKB-ARBA"/>
</dbReference>
<evidence type="ECO:0000256" key="2">
    <source>
        <dbReference type="ARBA" id="ARBA00009993"/>
    </source>
</evidence>
<evidence type="ECO:0000256" key="3">
    <source>
        <dbReference type="ARBA" id="ARBA00022786"/>
    </source>
</evidence>
<comment type="similarity">
    <text evidence="2 4">Belongs to the SKP1 family.</text>
</comment>
<evidence type="ECO:0000313" key="8">
    <source>
        <dbReference type="EMBL" id="KAL0293485.1"/>
    </source>
</evidence>
<protein>
    <recommendedName>
        <fullName evidence="4">SKP1-like protein</fullName>
    </recommendedName>
</protein>
<comment type="subunit">
    <text evidence="4">Part of a SCF (SKP1-cullin-F-box) protein ligase complex.</text>
</comment>
<proteinExistence type="inferred from homology"/>
<accession>A0AAW2JIU2</accession>
<dbReference type="InterPro" id="IPR001232">
    <property type="entry name" value="SKP1-like"/>
</dbReference>
<dbReference type="SUPFAM" id="SSF81382">
    <property type="entry name" value="Skp1 dimerisation domain-like"/>
    <property type="match status" value="1"/>
</dbReference>
<comment type="caution">
    <text evidence="8">The sequence shown here is derived from an EMBL/GenBank/DDBJ whole genome shotgun (WGS) entry which is preliminary data.</text>
</comment>
<evidence type="ECO:0000259" key="7">
    <source>
        <dbReference type="Pfam" id="PF03931"/>
    </source>
</evidence>
<dbReference type="SUPFAM" id="SSF54695">
    <property type="entry name" value="POZ domain"/>
    <property type="match status" value="1"/>
</dbReference>
<dbReference type="InterPro" id="IPR016897">
    <property type="entry name" value="SKP1"/>
</dbReference>
<feature type="domain" description="SKP1 component POZ" evidence="7">
    <location>
        <begin position="28"/>
        <end position="85"/>
    </location>
</feature>
<reference evidence="8" key="1">
    <citation type="submission" date="2020-06" db="EMBL/GenBank/DDBJ databases">
        <authorList>
            <person name="Li T."/>
            <person name="Hu X."/>
            <person name="Zhang T."/>
            <person name="Song X."/>
            <person name="Zhang H."/>
            <person name="Dai N."/>
            <person name="Sheng W."/>
            <person name="Hou X."/>
            <person name="Wei L."/>
        </authorList>
    </citation>
    <scope>NUCLEOTIDE SEQUENCE</scope>
    <source>
        <strain evidence="8">G02</strain>
        <tissue evidence="8">Leaf</tissue>
    </source>
</reference>
<evidence type="ECO:0000256" key="5">
    <source>
        <dbReference type="SAM" id="MobiDB-lite"/>
    </source>
</evidence>